<name>A0ABV9Z4U9_9HYPH</name>
<evidence type="ECO:0000313" key="1">
    <source>
        <dbReference type="EMBL" id="MFC5068868.1"/>
    </source>
</evidence>
<proteinExistence type="predicted"/>
<accession>A0ABV9Z4U9</accession>
<gene>
    <name evidence="1" type="ORF">ACFPFW_12705</name>
</gene>
<evidence type="ECO:0000313" key="2">
    <source>
        <dbReference type="Proteomes" id="UP001595796"/>
    </source>
</evidence>
<comment type="caution">
    <text evidence="1">The sequence shown here is derived from an EMBL/GenBank/DDBJ whole genome shotgun (WGS) entry which is preliminary data.</text>
</comment>
<reference evidence="2" key="1">
    <citation type="journal article" date="2019" name="Int. J. Syst. Evol. Microbiol.">
        <title>The Global Catalogue of Microorganisms (GCM) 10K type strain sequencing project: providing services to taxonomists for standard genome sequencing and annotation.</title>
        <authorList>
            <consortium name="The Broad Institute Genomics Platform"/>
            <consortium name="The Broad Institute Genome Sequencing Center for Infectious Disease"/>
            <person name="Wu L."/>
            <person name="Ma J."/>
        </authorList>
    </citation>
    <scope>NUCLEOTIDE SEQUENCE [LARGE SCALE GENOMIC DNA]</scope>
    <source>
        <strain evidence="2">CGMCC 1.16444</strain>
    </source>
</reference>
<keyword evidence="2" id="KW-1185">Reference proteome</keyword>
<dbReference type="Proteomes" id="UP001595796">
    <property type="component" value="Unassembled WGS sequence"/>
</dbReference>
<organism evidence="1 2">
    <name type="scientific">Flaviflagellibacter deserti</name>
    <dbReference type="NCBI Taxonomy" id="2267266"/>
    <lineage>
        <taxon>Bacteria</taxon>
        <taxon>Pseudomonadati</taxon>
        <taxon>Pseudomonadota</taxon>
        <taxon>Alphaproteobacteria</taxon>
        <taxon>Hyphomicrobiales</taxon>
        <taxon>Flaviflagellibacter</taxon>
    </lineage>
</organism>
<protein>
    <submittedName>
        <fullName evidence="1">Uncharacterized protein</fullName>
    </submittedName>
</protein>
<sequence length="45" mass="4866">MRDSNRTLLRLVFERAGLEFLDENGKGAGVRFRDNGSARNAGAGA</sequence>
<dbReference type="EMBL" id="JBHSJF010000006">
    <property type="protein sequence ID" value="MFC5068868.1"/>
    <property type="molecule type" value="Genomic_DNA"/>
</dbReference>